<reference evidence="2" key="1">
    <citation type="journal article" date="2023" name="Genome Biol. Evol.">
        <title>First Whole Genome Sequence and Flow Cytometry Genome Size Data for the Lichen-Forming Fungus Ramalina farinacea (Ascomycota).</title>
        <authorList>
            <person name="Llewellyn T."/>
            <person name="Mian S."/>
            <person name="Hill R."/>
            <person name="Leitch I.J."/>
            <person name="Gaya E."/>
        </authorList>
    </citation>
    <scope>NUCLEOTIDE SEQUENCE</scope>
    <source>
        <strain evidence="2">LIQ254RAFAR</strain>
    </source>
</reference>
<evidence type="ECO:0000313" key="3">
    <source>
        <dbReference type="Proteomes" id="UP001161017"/>
    </source>
</evidence>
<dbReference type="Pfam" id="PF00294">
    <property type="entry name" value="PfkB"/>
    <property type="match status" value="1"/>
</dbReference>
<dbReference type="Gene3D" id="3.40.1190.20">
    <property type="match status" value="1"/>
</dbReference>
<sequence>MPINVTDQAKHLSCILLTGANSNQKANQAHLIVVLDDIVFSANVAESAKSQDLSGILGGAGTYAVLGARLFAAEDTKRVGWVVHTGSDFSTKVREEVDSWNIYTRYISTPERLTTRAKNTYKGELRGFEFLNPKKQVTHDMLDDSLLKARVFHVISNPKRLINLVHGILERIAKGGRDYPHEPDFVWEPMEHSCSPENLPLFLDAMSLAHTFSPNEDEFAKLFGASLSAGEELSADFLREKCELLLQGRAFKVVAVRLGARGVFVAETADKDTASPLICRHFPSYPQAASGYVEGKSRRIQDGIHIPKVVDVTGGGNTFLGAYCMSLVNQPQISNCTIPQSASIAGSVAASFAIEQIGMPKLTMDKEGNEHCEFTYDSKLQHLRYSVAKDSANIDFKGNEESVIGRLETYVQGIGLILRGFAKA</sequence>
<keyword evidence="3" id="KW-1185">Reference proteome</keyword>
<proteinExistence type="predicted"/>
<dbReference type="InterPro" id="IPR029056">
    <property type="entry name" value="Ribokinase-like"/>
</dbReference>
<dbReference type="SUPFAM" id="SSF53613">
    <property type="entry name" value="Ribokinase-like"/>
    <property type="match status" value="1"/>
</dbReference>
<dbReference type="EMBL" id="JAPUFD010000001">
    <property type="protein sequence ID" value="MDI1485360.1"/>
    <property type="molecule type" value="Genomic_DNA"/>
</dbReference>
<name>A0AA43QJA9_9LECA</name>
<accession>A0AA43QJA9</accession>
<organism evidence="2 3">
    <name type="scientific">Ramalina farinacea</name>
    <dbReference type="NCBI Taxonomy" id="258253"/>
    <lineage>
        <taxon>Eukaryota</taxon>
        <taxon>Fungi</taxon>
        <taxon>Dikarya</taxon>
        <taxon>Ascomycota</taxon>
        <taxon>Pezizomycotina</taxon>
        <taxon>Lecanoromycetes</taxon>
        <taxon>OSLEUM clade</taxon>
        <taxon>Lecanoromycetidae</taxon>
        <taxon>Lecanorales</taxon>
        <taxon>Lecanorineae</taxon>
        <taxon>Ramalinaceae</taxon>
        <taxon>Ramalina</taxon>
    </lineage>
</organism>
<feature type="domain" description="Carbohydrate kinase PfkB" evidence="1">
    <location>
        <begin position="32"/>
        <end position="271"/>
    </location>
</feature>
<gene>
    <name evidence="2" type="ORF">OHK93_000497</name>
</gene>
<dbReference type="InterPro" id="IPR011611">
    <property type="entry name" value="PfkB_dom"/>
</dbReference>
<dbReference type="Proteomes" id="UP001161017">
    <property type="component" value="Unassembled WGS sequence"/>
</dbReference>
<dbReference type="AlphaFoldDB" id="A0AA43QJA9"/>
<dbReference type="PANTHER" id="PTHR47098:SF2">
    <property type="entry name" value="PROTEIN MAK32"/>
    <property type="match status" value="1"/>
</dbReference>
<protein>
    <recommendedName>
        <fullName evidence="1">Carbohydrate kinase PfkB domain-containing protein</fullName>
    </recommendedName>
</protein>
<evidence type="ECO:0000259" key="1">
    <source>
        <dbReference type="Pfam" id="PF00294"/>
    </source>
</evidence>
<dbReference type="PANTHER" id="PTHR47098">
    <property type="entry name" value="PROTEIN MAK32"/>
    <property type="match status" value="1"/>
</dbReference>
<comment type="caution">
    <text evidence="2">The sequence shown here is derived from an EMBL/GenBank/DDBJ whole genome shotgun (WGS) entry which is preliminary data.</text>
</comment>
<evidence type="ECO:0000313" key="2">
    <source>
        <dbReference type="EMBL" id="MDI1485360.1"/>
    </source>
</evidence>